<keyword evidence="4" id="KW-0488">Methylation</keyword>
<evidence type="ECO:0000313" key="12">
    <source>
        <dbReference type="Proteomes" id="UP000094801"/>
    </source>
</evidence>
<dbReference type="SMART" id="SM01224">
    <property type="entry name" value="G_gamma"/>
    <property type="match status" value="1"/>
</dbReference>
<evidence type="ECO:0000256" key="1">
    <source>
        <dbReference type="ARBA" id="ARBA00004370"/>
    </source>
</evidence>
<keyword evidence="5" id="KW-0472">Membrane</keyword>
<evidence type="ECO:0000256" key="4">
    <source>
        <dbReference type="ARBA" id="ARBA00022481"/>
    </source>
</evidence>
<dbReference type="GO" id="GO:0005834">
    <property type="term" value="C:heterotrimeric G-protein complex"/>
    <property type="evidence" value="ECO:0007669"/>
    <property type="project" value="TreeGrafter"/>
</dbReference>
<dbReference type="GO" id="GO:0000750">
    <property type="term" value="P:pheromone-dependent signal transduction involved in conjugation with cellular fusion"/>
    <property type="evidence" value="ECO:0007669"/>
    <property type="project" value="InterPro"/>
</dbReference>
<dbReference type="AlphaFoldDB" id="A0A1E4T200"/>
<dbReference type="Proteomes" id="UP000094801">
    <property type="component" value="Unassembled WGS sequence"/>
</dbReference>
<evidence type="ECO:0000313" key="11">
    <source>
        <dbReference type="EMBL" id="ODV85766.1"/>
    </source>
</evidence>
<dbReference type="Gene3D" id="4.10.260.10">
    <property type="entry name" value="Transducin (heterotrimeric G protein), gamma chain"/>
    <property type="match status" value="1"/>
</dbReference>
<keyword evidence="7" id="KW-0807">Transducer</keyword>
<evidence type="ECO:0000256" key="3">
    <source>
        <dbReference type="ARBA" id="ARBA00016111"/>
    </source>
</evidence>
<sequence>MSSNNNDEGGDADRGKMLRILQLNKMKSMKLERLNQYNQRLKTELGRERVNVSNSSLLIIKYTENTWDYLVPVIWGALPPEKNRYQRGQVKTLRKEDGSNEGCCVIV</sequence>
<evidence type="ECO:0000256" key="7">
    <source>
        <dbReference type="ARBA" id="ARBA00023224"/>
    </source>
</evidence>
<feature type="domain" description="G protein gamma" evidence="10">
    <location>
        <begin position="27"/>
        <end position="107"/>
    </location>
</feature>
<dbReference type="InterPro" id="IPR036284">
    <property type="entry name" value="GGL_sf"/>
</dbReference>
<dbReference type="InterPro" id="IPR015898">
    <property type="entry name" value="G-protein_gamma-like_dom"/>
</dbReference>
<organism evidence="11 12">
    <name type="scientific">[Candida] arabinofermentans NRRL YB-2248</name>
    <dbReference type="NCBI Taxonomy" id="983967"/>
    <lineage>
        <taxon>Eukaryota</taxon>
        <taxon>Fungi</taxon>
        <taxon>Dikarya</taxon>
        <taxon>Ascomycota</taxon>
        <taxon>Saccharomycotina</taxon>
        <taxon>Pichiomycetes</taxon>
        <taxon>Pichiales</taxon>
        <taxon>Pichiaceae</taxon>
        <taxon>Ogataea</taxon>
        <taxon>Ogataea/Candida clade</taxon>
    </lineage>
</organism>
<evidence type="ECO:0000256" key="9">
    <source>
        <dbReference type="ARBA" id="ARBA00023289"/>
    </source>
</evidence>
<dbReference type="GO" id="GO:0031681">
    <property type="term" value="F:G-protein beta-subunit binding"/>
    <property type="evidence" value="ECO:0007669"/>
    <property type="project" value="InterPro"/>
</dbReference>
<dbReference type="OrthoDB" id="19232at2759"/>
<evidence type="ECO:0000256" key="8">
    <source>
        <dbReference type="ARBA" id="ARBA00023288"/>
    </source>
</evidence>
<gene>
    <name evidence="11" type="ORF">CANARDRAFT_27859</name>
</gene>
<evidence type="ECO:0000256" key="5">
    <source>
        <dbReference type="ARBA" id="ARBA00023136"/>
    </source>
</evidence>
<comment type="similarity">
    <text evidence="2">Belongs to the G protein gamma family.</text>
</comment>
<dbReference type="InterPro" id="IPR041848">
    <property type="entry name" value="Ste18_fungal"/>
</dbReference>
<name>A0A1E4T200_9ASCO</name>
<evidence type="ECO:0000256" key="6">
    <source>
        <dbReference type="ARBA" id="ARBA00023139"/>
    </source>
</evidence>
<evidence type="ECO:0000259" key="10">
    <source>
        <dbReference type="SMART" id="SM01224"/>
    </source>
</evidence>
<dbReference type="EMBL" id="KV453851">
    <property type="protein sequence ID" value="ODV85766.1"/>
    <property type="molecule type" value="Genomic_DNA"/>
</dbReference>
<proteinExistence type="inferred from homology"/>
<reference evidence="12" key="1">
    <citation type="submission" date="2016-04" db="EMBL/GenBank/DDBJ databases">
        <title>Comparative genomics of biotechnologically important yeasts.</title>
        <authorList>
            <consortium name="DOE Joint Genome Institute"/>
            <person name="Riley R."/>
            <person name="Haridas S."/>
            <person name="Wolfe K.H."/>
            <person name="Lopes M.R."/>
            <person name="Hittinger C.T."/>
            <person name="Goker M."/>
            <person name="Salamov A."/>
            <person name="Wisecaver J."/>
            <person name="Long T.M."/>
            <person name="Aerts A.L."/>
            <person name="Barry K."/>
            <person name="Choi C."/>
            <person name="Clum A."/>
            <person name="Coughlan A.Y."/>
            <person name="Deshpande S."/>
            <person name="Douglass A.P."/>
            <person name="Hanson S.J."/>
            <person name="Klenk H.-P."/>
            <person name="Labutti K."/>
            <person name="Lapidus A."/>
            <person name="Lindquist E."/>
            <person name="Lipzen A."/>
            <person name="Meier-Kolthoff J.P."/>
            <person name="Ohm R.A."/>
            <person name="Otillar R.P."/>
            <person name="Pangilinan J."/>
            <person name="Peng Y."/>
            <person name="Rokas A."/>
            <person name="Rosa C.A."/>
            <person name="Scheuner C."/>
            <person name="Sibirny A.A."/>
            <person name="Slot J.C."/>
            <person name="Stielow J.B."/>
            <person name="Sun H."/>
            <person name="Kurtzman C.P."/>
            <person name="Blackwell M."/>
            <person name="Grigoriev I.V."/>
            <person name="Jeffries T.W."/>
        </authorList>
    </citation>
    <scope>NUCLEOTIDE SEQUENCE [LARGE SCALE GENOMIC DNA]</scope>
    <source>
        <strain evidence="12">NRRL YB-2248</strain>
    </source>
</reference>
<dbReference type="SUPFAM" id="SSF48670">
    <property type="entry name" value="Transducin (heterotrimeric G protein), gamma chain"/>
    <property type="match status" value="1"/>
</dbReference>
<dbReference type="PANTHER" id="PTHR28189">
    <property type="entry name" value="GUANINE NUCLEOTIDE-BINDING PROTEIN SUBUNIT GAMMA"/>
    <property type="match status" value="1"/>
</dbReference>
<keyword evidence="12" id="KW-1185">Reference proteome</keyword>
<comment type="subcellular location">
    <subcellularLocation>
        <location evidence="1">Membrane</location>
    </subcellularLocation>
</comment>
<dbReference type="PANTHER" id="PTHR28189:SF1">
    <property type="entry name" value="GUANINE NUCLEOTIDE-BINDING PROTEIN SUBUNIT GAMMA"/>
    <property type="match status" value="1"/>
</dbReference>
<accession>A0A1E4T200</accession>
<keyword evidence="8" id="KW-0449">Lipoprotein</keyword>
<dbReference type="Pfam" id="PF00631">
    <property type="entry name" value="G-gamma"/>
    <property type="match status" value="1"/>
</dbReference>
<keyword evidence="9" id="KW-0636">Prenylation</keyword>
<evidence type="ECO:0000256" key="2">
    <source>
        <dbReference type="ARBA" id="ARBA00007431"/>
    </source>
</evidence>
<dbReference type="STRING" id="983967.A0A1E4T200"/>
<protein>
    <recommendedName>
        <fullName evidence="3">Guanine nucleotide-binding protein subunit gamma</fullName>
    </recommendedName>
</protein>
<keyword evidence="6" id="KW-0564">Palmitate</keyword>
<dbReference type="GO" id="GO:0007186">
    <property type="term" value="P:G protein-coupled receptor signaling pathway"/>
    <property type="evidence" value="ECO:0007669"/>
    <property type="project" value="InterPro"/>
</dbReference>